<dbReference type="SUPFAM" id="SSF55874">
    <property type="entry name" value="ATPase domain of HSP90 chaperone/DNA topoisomerase II/histidine kinase"/>
    <property type="match status" value="1"/>
</dbReference>
<dbReference type="Proteomes" id="UP001549749">
    <property type="component" value="Unassembled WGS sequence"/>
</dbReference>
<proteinExistence type="predicted"/>
<name>A0ABV2T2S1_9BACT</name>
<dbReference type="InterPro" id="IPR050640">
    <property type="entry name" value="Bact_2-comp_sensor_kinase"/>
</dbReference>
<feature type="signal peptide" evidence="2">
    <location>
        <begin position="1"/>
        <end position="28"/>
    </location>
</feature>
<keyword evidence="1" id="KW-1133">Transmembrane helix</keyword>
<keyword evidence="1" id="KW-0472">Membrane</keyword>
<evidence type="ECO:0000313" key="5">
    <source>
        <dbReference type="Proteomes" id="UP001549749"/>
    </source>
</evidence>
<evidence type="ECO:0000256" key="2">
    <source>
        <dbReference type="SAM" id="SignalP"/>
    </source>
</evidence>
<dbReference type="InterPro" id="IPR010559">
    <property type="entry name" value="Sig_transdc_His_kin_internal"/>
</dbReference>
<dbReference type="InterPro" id="IPR036890">
    <property type="entry name" value="HATPase_C_sf"/>
</dbReference>
<dbReference type="RefSeq" id="WP_354659955.1">
    <property type="nucleotide sequence ID" value="NZ_JBEXAC010000001.1"/>
</dbReference>
<gene>
    <name evidence="4" type="ORF">ABR189_08040</name>
</gene>
<keyword evidence="4" id="KW-0808">Transferase</keyword>
<reference evidence="4 5" key="1">
    <citation type="submission" date="2024-06" db="EMBL/GenBank/DDBJ databases">
        <title>Chitinophaga defluvii sp. nov., isolated from municipal sewage.</title>
        <authorList>
            <person name="Zhang L."/>
        </authorList>
    </citation>
    <scope>NUCLEOTIDE SEQUENCE [LARGE SCALE GENOMIC DNA]</scope>
    <source>
        <strain evidence="4 5">H8</strain>
    </source>
</reference>
<dbReference type="SUPFAM" id="SSF48452">
    <property type="entry name" value="TPR-like"/>
    <property type="match status" value="1"/>
</dbReference>
<keyword evidence="2" id="KW-0732">Signal</keyword>
<dbReference type="Gene3D" id="3.30.565.10">
    <property type="entry name" value="Histidine kinase-like ATPase, C-terminal domain"/>
    <property type="match status" value="1"/>
</dbReference>
<protein>
    <submittedName>
        <fullName evidence="4">Histidine kinase</fullName>
    </submittedName>
</protein>
<dbReference type="EMBL" id="JBEXAC010000001">
    <property type="protein sequence ID" value="MET6997317.1"/>
    <property type="molecule type" value="Genomic_DNA"/>
</dbReference>
<keyword evidence="5" id="KW-1185">Reference proteome</keyword>
<accession>A0ABV2T2S1</accession>
<feature type="domain" description="Signal transduction histidine kinase internal region" evidence="3">
    <location>
        <begin position="456"/>
        <end position="535"/>
    </location>
</feature>
<dbReference type="GO" id="GO:0016301">
    <property type="term" value="F:kinase activity"/>
    <property type="evidence" value="ECO:0007669"/>
    <property type="project" value="UniProtKB-KW"/>
</dbReference>
<dbReference type="PROSITE" id="PS51257">
    <property type="entry name" value="PROKAR_LIPOPROTEIN"/>
    <property type="match status" value="1"/>
</dbReference>
<organism evidence="4 5">
    <name type="scientific">Chitinophaga defluvii</name>
    <dbReference type="NCBI Taxonomy" id="3163343"/>
    <lineage>
        <taxon>Bacteria</taxon>
        <taxon>Pseudomonadati</taxon>
        <taxon>Bacteroidota</taxon>
        <taxon>Chitinophagia</taxon>
        <taxon>Chitinophagales</taxon>
        <taxon>Chitinophagaceae</taxon>
        <taxon>Chitinophaga</taxon>
    </lineage>
</organism>
<keyword evidence="4" id="KW-0418">Kinase</keyword>
<sequence>MVIKKTGQYIGSTLTALFLWLLTACGPATDTPAISTLPLHTGKSMYPDVAIMVDSLFGKDKTISDVKGVTRYVDSLLQKYSYRDSLSYAMLLVSRGLLFNMESTPDSVIKYMRQASYFFDHHPEYPRQRTLLYERIGKSYYFLGNQVSASYYVNRAGIELNGPNGDTLFTDYKLASLYKDIAGISRINQLYEQAQRYILLAIVHGKKIEKRYPRRLLDAYIEALPIFLESDKLDSARYFLDQMNAFSKQFPGSEKSAILLNHNASYYYTVKNWDSARYFCQLTVDIMEKDPDVTPDELGVEYYNLGDIYTWLRDLKKGATYLHKAQDILMADSSLLLDDRLKLQENMLHYYIVAGQQDKAEQQLEALTLANKAFYTQERMRVINDLEAQYHLKEKEKFIHELDTENKLVADELGRKNLLLLVSILVILLAATIVILLAVLMRERRINNEKEKVSLEQRLLRSQMEPHFIFNTLSVLQHIIRTDQKEKSIKYLRNFASLLRISLESSRASLVSLGDEVKALENYLSLQELRFEDKFSYELEIYGGYMEDELLIPPMLLQPFVENAIEHGLRGMPGKGIIRIIIRKKTDVLECIIDDNGCGLNTRTTNKNKRSLSTTITRERLAILGKKTGKPASVEITDKQSLPDNTSGETGTTVRMLIPFQ</sequence>
<comment type="caution">
    <text evidence="4">The sequence shown here is derived from an EMBL/GenBank/DDBJ whole genome shotgun (WGS) entry which is preliminary data.</text>
</comment>
<evidence type="ECO:0000256" key="1">
    <source>
        <dbReference type="SAM" id="Phobius"/>
    </source>
</evidence>
<dbReference type="Pfam" id="PF06580">
    <property type="entry name" value="His_kinase"/>
    <property type="match status" value="1"/>
</dbReference>
<dbReference type="PANTHER" id="PTHR34220:SF7">
    <property type="entry name" value="SENSOR HISTIDINE KINASE YPDA"/>
    <property type="match status" value="1"/>
</dbReference>
<evidence type="ECO:0000259" key="3">
    <source>
        <dbReference type="Pfam" id="PF06580"/>
    </source>
</evidence>
<dbReference type="Gene3D" id="1.25.40.10">
    <property type="entry name" value="Tetratricopeptide repeat domain"/>
    <property type="match status" value="1"/>
</dbReference>
<feature type="transmembrane region" description="Helical" evidence="1">
    <location>
        <begin position="418"/>
        <end position="440"/>
    </location>
</feature>
<evidence type="ECO:0000313" key="4">
    <source>
        <dbReference type="EMBL" id="MET6997317.1"/>
    </source>
</evidence>
<dbReference type="InterPro" id="IPR011990">
    <property type="entry name" value="TPR-like_helical_dom_sf"/>
</dbReference>
<feature type="chain" id="PRO_5045728758" evidence="2">
    <location>
        <begin position="29"/>
        <end position="661"/>
    </location>
</feature>
<dbReference type="PANTHER" id="PTHR34220">
    <property type="entry name" value="SENSOR HISTIDINE KINASE YPDA"/>
    <property type="match status" value="1"/>
</dbReference>
<keyword evidence="1" id="KW-0812">Transmembrane</keyword>